<proteinExistence type="inferred from homology"/>
<dbReference type="PANTHER" id="PTHR30540:SF79">
    <property type="entry name" value="LOW AFFINITY POTASSIUM TRANSPORT SYSTEM PROTEIN KUP"/>
    <property type="match status" value="1"/>
</dbReference>
<feature type="transmembrane region" description="Helical" evidence="13">
    <location>
        <begin position="158"/>
        <end position="176"/>
    </location>
</feature>
<evidence type="ECO:0000256" key="3">
    <source>
        <dbReference type="ARBA" id="ARBA00022448"/>
    </source>
</evidence>
<keyword evidence="6 13" id="KW-0633">Potassium transport</keyword>
<evidence type="ECO:0000256" key="4">
    <source>
        <dbReference type="ARBA" id="ARBA00022475"/>
    </source>
</evidence>
<comment type="catalytic activity">
    <reaction evidence="13">
        <text>K(+)(in) + H(+)(in) = K(+)(out) + H(+)(out)</text>
        <dbReference type="Rhea" id="RHEA:28490"/>
        <dbReference type="ChEBI" id="CHEBI:15378"/>
        <dbReference type="ChEBI" id="CHEBI:29103"/>
    </reaction>
</comment>
<evidence type="ECO:0000256" key="7">
    <source>
        <dbReference type="ARBA" id="ARBA00022692"/>
    </source>
</evidence>
<feature type="transmembrane region" description="Helical" evidence="13">
    <location>
        <begin position="442"/>
        <end position="459"/>
    </location>
</feature>
<accession>A0A0H1R7X7</accession>
<dbReference type="GO" id="GO:0005886">
    <property type="term" value="C:plasma membrane"/>
    <property type="evidence" value="ECO:0007669"/>
    <property type="project" value="UniProtKB-SubCell"/>
</dbReference>
<feature type="transmembrane region" description="Helical" evidence="13">
    <location>
        <begin position="356"/>
        <end position="376"/>
    </location>
</feature>
<keyword evidence="10 13" id="KW-1133">Transmembrane helix</keyword>
<evidence type="ECO:0000256" key="11">
    <source>
        <dbReference type="ARBA" id="ARBA00023065"/>
    </source>
</evidence>
<evidence type="ECO:0000259" key="15">
    <source>
        <dbReference type="Pfam" id="PF22776"/>
    </source>
</evidence>
<feature type="transmembrane region" description="Helical" evidence="13">
    <location>
        <begin position="114"/>
        <end position="138"/>
    </location>
</feature>
<dbReference type="InterPro" id="IPR023051">
    <property type="entry name" value="Kup"/>
</dbReference>
<keyword evidence="7 13" id="KW-0812">Transmembrane</keyword>
<comment type="subcellular location">
    <subcellularLocation>
        <location evidence="13">Cell membrane</location>
        <topology evidence="13">Multi-pass membrane protein</topology>
    </subcellularLocation>
    <subcellularLocation>
        <location evidence="1">Membrane</location>
        <topology evidence="1">Multi-pass membrane protein</topology>
    </subcellularLocation>
</comment>
<comment type="function">
    <text evidence="13">Transport of potassium into the cell. Likely operates as a K(+):H(+) symporter.</text>
</comment>
<dbReference type="Pfam" id="PF02705">
    <property type="entry name" value="K_trans"/>
    <property type="match status" value="1"/>
</dbReference>
<comment type="similarity">
    <text evidence="2 13">Belongs to the HAK/KUP transporter (TC 2.A.72) family.</text>
</comment>
<feature type="transmembrane region" description="Helical" evidence="13">
    <location>
        <begin position="264"/>
        <end position="284"/>
    </location>
</feature>
<organism evidence="16 17">
    <name type="scientific">Microvirga vignae</name>
    <dbReference type="NCBI Taxonomy" id="1225564"/>
    <lineage>
        <taxon>Bacteria</taxon>
        <taxon>Pseudomonadati</taxon>
        <taxon>Pseudomonadota</taxon>
        <taxon>Alphaproteobacteria</taxon>
        <taxon>Hyphomicrobiales</taxon>
        <taxon>Methylobacteriaceae</taxon>
        <taxon>Microvirga</taxon>
    </lineage>
</organism>
<evidence type="ECO:0000256" key="13">
    <source>
        <dbReference type="HAMAP-Rule" id="MF_01522"/>
    </source>
</evidence>
<dbReference type="RefSeq" id="WP_047191099.1">
    <property type="nucleotide sequence ID" value="NZ_LCYG01000059.1"/>
</dbReference>
<keyword evidence="9 13" id="KW-0630">Potassium</keyword>
<reference evidence="16 17" key="1">
    <citation type="submission" date="2015-05" db="EMBL/GenBank/DDBJ databases">
        <title>Draft genome sequence of Microvirga vignae strain BR3299, a novel nitrogen fixing bacteria isolated from Brazil semi-aired region.</title>
        <authorList>
            <person name="Zilli J.E."/>
            <person name="Passos S.R."/>
            <person name="Leite J."/>
            <person name="Baldani J.I."/>
            <person name="Xavier G.R."/>
            <person name="Rumjaneck N.G."/>
            <person name="Simoes-Araujo J.L."/>
        </authorList>
    </citation>
    <scope>NUCLEOTIDE SEQUENCE [LARGE SCALE GENOMIC DNA]</scope>
    <source>
        <strain evidence="16 17">BR3299</strain>
    </source>
</reference>
<keyword evidence="5" id="KW-0997">Cell inner membrane</keyword>
<dbReference type="PANTHER" id="PTHR30540">
    <property type="entry name" value="OSMOTIC STRESS POTASSIUM TRANSPORTER"/>
    <property type="match status" value="1"/>
</dbReference>
<feature type="transmembrane region" description="Helical" evidence="13">
    <location>
        <begin position="227"/>
        <end position="252"/>
    </location>
</feature>
<keyword evidence="17" id="KW-1185">Reference proteome</keyword>
<evidence type="ECO:0000256" key="5">
    <source>
        <dbReference type="ARBA" id="ARBA00022519"/>
    </source>
</evidence>
<evidence type="ECO:0000313" key="16">
    <source>
        <dbReference type="EMBL" id="KLK91174.1"/>
    </source>
</evidence>
<evidence type="ECO:0000259" key="14">
    <source>
        <dbReference type="Pfam" id="PF02705"/>
    </source>
</evidence>
<dbReference type="PATRIC" id="fig|1225564.3.peg.5677"/>
<keyword evidence="11 13" id="KW-0406">Ion transport</keyword>
<dbReference type="Pfam" id="PF22776">
    <property type="entry name" value="K_trans_C"/>
    <property type="match status" value="1"/>
</dbReference>
<comment type="caution">
    <text evidence="16">The sequence shown here is derived from an EMBL/GenBank/DDBJ whole genome shotgun (WGS) entry which is preliminary data.</text>
</comment>
<feature type="transmembrane region" description="Helical" evidence="13">
    <location>
        <begin position="68"/>
        <end position="93"/>
    </location>
</feature>
<evidence type="ECO:0000256" key="12">
    <source>
        <dbReference type="ARBA" id="ARBA00023136"/>
    </source>
</evidence>
<evidence type="ECO:0000256" key="8">
    <source>
        <dbReference type="ARBA" id="ARBA00022847"/>
    </source>
</evidence>
<keyword evidence="4 13" id="KW-1003">Cell membrane</keyword>
<dbReference type="InterPro" id="IPR003855">
    <property type="entry name" value="K+_transporter"/>
</dbReference>
<dbReference type="GO" id="GO:0015293">
    <property type="term" value="F:symporter activity"/>
    <property type="evidence" value="ECO:0007669"/>
    <property type="project" value="UniProtKB-UniRule"/>
</dbReference>
<feature type="transmembrane region" description="Helical" evidence="13">
    <location>
        <begin position="382"/>
        <end position="403"/>
    </location>
</feature>
<protein>
    <recommendedName>
        <fullName evidence="13">Probable potassium transport system protein Kup</fullName>
    </recommendedName>
</protein>
<keyword evidence="12 13" id="KW-0472">Membrane</keyword>
<dbReference type="InterPro" id="IPR053952">
    <property type="entry name" value="K_trans_C"/>
</dbReference>
<gene>
    <name evidence="16" type="primary">trkD</name>
    <name evidence="13" type="synonym">kup</name>
    <name evidence="16" type="ORF">AA309_21605</name>
</gene>
<dbReference type="InterPro" id="IPR053951">
    <property type="entry name" value="K_trans_N"/>
</dbReference>
<keyword evidence="3 13" id="KW-0813">Transport</keyword>
<feature type="transmembrane region" description="Helical" evidence="13">
    <location>
        <begin position="415"/>
        <end position="436"/>
    </location>
</feature>
<feature type="transmembrane region" description="Helical" evidence="13">
    <location>
        <begin position="304"/>
        <end position="328"/>
    </location>
</feature>
<keyword evidence="8 13" id="KW-0769">Symport</keyword>
<dbReference type="AlphaFoldDB" id="A0A0H1R7X7"/>
<dbReference type="EMBL" id="LCYG01000059">
    <property type="protein sequence ID" value="KLK91174.1"/>
    <property type="molecule type" value="Genomic_DNA"/>
</dbReference>
<evidence type="ECO:0000256" key="1">
    <source>
        <dbReference type="ARBA" id="ARBA00004141"/>
    </source>
</evidence>
<evidence type="ECO:0000256" key="2">
    <source>
        <dbReference type="ARBA" id="ARBA00007019"/>
    </source>
</evidence>
<evidence type="ECO:0000256" key="9">
    <source>
        <dbReference type="ARBA" id="ARBA00022958"/>
    </source>
</evidence>
<dbReference type="HAMAP" id="MF_01522">
    <property type="entry name" value="Kup"/>
    <property type="match status" value="1"/>
</dbReference>
<evidence type="ECO:0000313" key="17">
    <source>
        <dbReference type="Proteomes" id="UP000035489"/>
    </source>
</evidence>
<dbReference type="OrthoDB" id="9805577at2"/>
<feature type="transmembrane region" description="Helical" evidence="13">
    <location>
        <begin position="183"/>
        <end position="207"/>
    </location>
</feature>
<feature type="domain" description="K+ potassium transporter C-terminal" evidence="15">
    <location>
        <begin position="493"/>
        <end position="636"/>
    </location>
</feature>
<dbReference type="GO" id="GO:0015079">
    <property type="term" value="F:potassium ion transmembrane transporter activity"/>
    <property type="evidence" value="ECO:0007669"/>
    <property type="project" value="UniProtKB-UniRule"/>
</dbReference>
<sequence length="636" mass="68105">MAATGISGSAATGSPEYDHAAPTSFWALTLGTIGVVYGDIGTSPLYALKESLAAATGHAGAGALTREMVLGVVSLILWTLIIIVTIKYVVIVLRADNNGEGGTLSLVTLAQRALGHSTGITIILGMVGASLFYGDVIITPAISVLSAVEGLKLVTPAFEPYVVPLSLVILITLFAVQRFGTAGVAAFFGPITAFWFLVMALGGLMHIRDDLSILAAVNPAHGLRFLISHGTAGLLALGAVFLSVTGAEALYADMGHFGRAPIRTAWLGLVLPALALNYLGQGAMLLAHPEGLENPFFLLYPSWALLPMVILATVATIIASQAVITGAFSISEQAMNLGVLPRFRVLRTSETEKGQIYVPTINWLLLTAVILIVVLFESSSALAAAYGLAVTGDMVITSCLLFIVAWKFWRWSPAVVALVIAPFFVIELVFLGANALKIPHGGWFPLLVGTGLFILMRTWRKGTRLLAELAHRGRPPLSEFIRTAESSSVPRVPGTAIFLTGNAQDVPAALLHNLKHNKVLHDHNVILTVVTEEVPRRPDEGRVTTEKLSERFSRMTVRFGFMEHPNVPWALEAANFDLSNASFFLSRRALQASAQSGLPLWQDYIFIPLARSASDITDQFCIPEDQAVEVGSRITI</sequence>
<dbReference type="Proteomes" id="UP000035489">
    <property type="component" value="Unassembled WGS sequence"/>
</dbReference>
<name>A0A0H1R7X7_9HYPH</name>
<evidence type="ECO:0000256" key="6">
    <source>
        <dbReference type="ARBA" id="ARBA00022538"/>
    </source>
</evidence>
<evidence type="ECO:0000256" key="10">
    <source>
        <dbReference type="ARBA" id="ARBA00022989"/>
    </source>
</evidence>
<feature type="domain" description="K+ potassium transporter integral membrane" evidence="14">
    <location>
        <begin position="29"/>
        <end position="482"/>
    </location>
</feature>